<reference evidence="1 2" key="1">
    <citation type="submission" date="2019-03" db="EMBL/GenBank/DDBJ databases">
        <authorList>
            <person name="Kim M.K.M."/>
        </authorList>
    </citation>
    <scope>NUCLEOTIDE SEQUENCE [LARGE SCALE GENOMIC DNA]</scope>
    <source>
        <strain evidence="1 2">17J68-12</strain>
    </source>
</reference>
<dbReference type="EMBL" id="SJZI01000002">
    <property type="protein sequence ID" value="TCJ18971.1"/>
    <property type="molecule type" value="Genomic_DNA"/>
</dbReference>
<evidence type="ECO:0000313" key="2">
    <source>
        <dbReference type="Proteomes" id="UP000295334"/>
    </source>
</evidence>
<keyword evidence="2" id="KW-1185">Reference proteome</keyword>
<accession>A0A4R1BND4</accession>
<gene>
    <name evidence="1" type="ORF">EPD60_00735</name>
</gene>
<dbReference type="AlphaFoldDB" id="A0A4R1BND4"/>
<dbReference type="Proteomes" id="UP000295334">
    <property type="component" value="Unassembled WGS sequence"/>
</dbReference>
<proteinExistence type="predicted"/>
<comment type="caution">
    <text evidence="1">The sequence shown here is derived from an EMBL/GenBank/DDBJ whole genome shotgun (WGS) entry which is preliminary data.</text>
</comment>
<name>A0A4R1BND4_9BACT</name>
<evidence type="ECO:0000313" key="1">
    <source>
        <dbReference type="EMBL" id="TCJ18971.1"/>
    </source>
</evidence>
<organism evidence="1 2">
    <name type="scientific">Flaviaesturariibacter flavus</name>
    <dbReference type="NCBI Taxonomy" id="2502780"/>
    <lineage>
        <taxon>Bacteria</taxon>
        <taxon>Pseudomonadati</taxon>
        <taxon>Bacteroidota</taxon>
        <taxon>Chitinophagia</taxon>
        <taxon>Chitinophagales</taxon>
        <taxon>Chitinophagaceae</taxon>
        <taxon>Flaviaestuariibacter</taxon>
    </lineage>
</organism>
<dbReference type="RefSeq" id="WP_165871355.1">
    <property type="nucleotide sequence ID" value="NZ_SJZI01000002.1"/>
</dbReference>
<protein>
    <submittedName>
        <fullName evidence="1">Uncharacterized protein</fullName>
    </submittedName>
</protein>
<sequence length="59" mass="7040">MFPVVESRNQNLAKRFFGFFPGGEKLFFRFKPFFLSLKKAIRIPLESLIFALQIWTRVD</sequence>